<accession>A0AAW2U2R7</accession>
<protein>
    <recommendedName>
        <fullName evidence="2">Integrase catalytic domain-containing protein</fullName>
    </recommendedName>
</protein>
<organism evidence="3">
    <name type="scientific">Sesamum latifolium</name>
    <dbReference type="NCBI Taxonomy" id="2727402"/>
    <lineage>
        <taxon>Eukaryota</taxon>
        <taxon>Viridiplantae</taxon>
        <taxon>Streptophyta</taxon>
        <taxon>Embryophyta</taxon>
        <taxon>Tracheophyta</taxon>
        <taxon>Spermatophyta</taxon>
        <taxon>Magnoliopsida</taxon>
        <taxon>eudicotyledons</taxon>
        <taxon>Gunneridae</taxon>
        <taxon>Pentapetalae</taxon>
        <taxon>asterids</taxon>
        <taxon>lamiids</taxon>
        <taxon>Lamiales</taxon>
        <taxon>Pedaliaceae</taxon>
        <taxon>Sesamum</taxon>
    </lineage>
</organism>
<proteinExistence type="predicted"/>
<dbReference type="SUPFAM" id="SSF53098">
    <property type="entry name" value="Ribonuclease H-like"/>
    <property type="match status" value="1"/>
</dbReference>
<dbReference type="GO" id="GO:0003676">
    <property type="term" value="F:nucleic acid binding"/>
    <property type="evidence" value="ECO:0007669"/>
    <property type="project" value="InterPro"/>
</dbReference>
<reference evidence="3" key="2">
    <citation type="journal article" date="2024" name="Plant">
        <title>Genomic evolution and insights into agronomic trait innovations of Sesamum species.</title>
        <authorList>
            <person name="Miao H."/>
            <person name="Wang L."/>
            <person name="Qu L."/>
            <person name="Liu H."/>
            <person name="Sun Y."/>
            <person name="Le M."/>
            <person name="Wang Q."/>
            <person name="Wei S."/>
            <person name="Zheng Y."/>
            <person name="Lin W."/>
            <person name="Duan Y."/>
            <person name="Cao H."/>
            <person name="Xiong S."/>
            <person name="Wang X."/>
            <person name="Wei L."/>
            <person name="Li C."/>
            <person name="Ma Q."/>
            <person name="Ju M."/>
            <person name="Zhao R."/>
            <person name="Li G."/>
            <person name="Mu C."/>
            <person name="Tian Q."/>
            <person name="Mei H."/>
            <person name="Zhang T."/>
            <person name="Gao T."/>
            <person name="Zhang H."/>
        </authorList>
    </citation>
    <scope>NUCLEOTIDE SEQUENCE</scope>
    <source>
        <strain evidence="3">KEN1</strain>
    </source>
</reference>
<evidence type="ECO:0000313" key="3">
    <source>
        <dbReference type="EMBL" id="KAL0411134.1"/>
    </source>
</evidence>
<comment type="caution">
    <text evidence="3">The sequence shown here is derived from an EMBL/GenBank/DDBJ whole genome shotgun (WGS) entry which is preliminary data.</text>
</comment>
<keyword evidence="1" id="KW-0732">Signal</keyword>
<sequence>MGFTAVTLASIFLKAIYQLHGEPRVINSDRDSLFLSTFWKELFRLLGTTLAYSSFYHPQTNGQKEVLNCCLEAYLCVALSMKNHSAGPSSCRLWSFGTILRTILSSGCRFFKLSMDGCRLQFWGIVPKAQKLRHLMNLFNIASTCFASSALICHCCRPKSWLTVAWVSVSRFLCTGLGNRIWKPLGKMQERFTISFP</sequence>
<reference evidence="3" key="1">
    <citation type="submission" date="2020-06" db="EMBL/GenBank/DDBJ databases">
        <authorList>
            <person name="Li T."/>
            <person name="Hu X."/>
            <person name="Zhang T."/>
            <person name="Song X."/>
            <person name="Zhang H."/>
            <person name="Dai N."/>
            <person name="Sheng W."/>
            <person name="Hou X."/>
            <person name="Wei L."/>
        </authorList>
    </citation>
    <scope>NUCLEOTIDE SEQUENCE</scope>
    <source>
        <strain evidence="3">KEN1</strain>
        <tissue evidence="3">Leaf</tissue>
    </source>
</reference>
<gene>
    <name evidence="3" type="ORF">Slati_3703100</name>
</gene>
<dbReference type="InterPro" id="IPR001584">
    <property type="entry name" value="Integrase_cat-core"/>
</dbReference>
<dbReference type="GO" id="GO:0015074">
    <property type="term" value="P:DNA integration"/>
    <property type="evidence" value="ECO:0007669"/>
    <property type="project" value="InterPro"/>
</dbReference>
<dbReference type="InterPro" id="IPR036397">
    <property type="entry name" value="RNaseH_sf"/>
</dbReference>
<dbReference type="EMBL" id="JACGWN010000013">
    <property type="protein sequence ID" value="KAL0411134.1"/>
    <property type="molecule type" value="Genomic_DNA"/>
</dbReference>
<evidence type="ECO:0000259" key="2">
    <source>
        <dbReference type="PROSITE" id="PS50994"/>
    </source>
</evidence>
<dbReference type="PANTHER" id="PTHR35046:SF18">
    <property type="entry name" value="RNA-DIRECTED DNA POLYMERASE"/>
    <property type="match status" value="1"/>
</dbReference>
<dbReference type="Gene3D" id="3.30.420.10">
    <property type="entry name" value="Ribonuclease H-like superfamily/Ribonuclease H"/>
    <property type="match status" value="1"/>
</dbReference>
<feature type="signal peptide" evidence="1">
    <location>
        <begin position="1"/>
        <end position="21"/>
    </location>
</feature>
<dbReference type="AlphaFoldDB" id="A0AAW2U2R7"/>
<dbReference type="PANTHER" id="PTHR35046">
    <property type="entry name" value="ZINC KNUCKLE (CCHC-TYPE) FAMILY PROTEIN"/>
    <property type="match status" value="1"/>
</dbReference>
<feature type="domain" description="Integrase catalytic" evidence="2">
    <location>
        <begin position="1"/>
        <end position="135"/>
    </location>
</feature>
<feature type="chain" id="PRO_5043643636" description="Integrase catalytic domain-containing protein" evidence="1">
    <location>
        <begin position="22"/>
        <end position="197"/>
    </location>
</feature>
<name>A0AAW2U2R7_9LAMI</name>
<evidence type="ECO:0000256" key="1">
    <source>
        <dbReference type="SAM" id="SignalP"/>
    </source>
</evidence>
<dbReference type="PROSITE" id="PS50994">
    <property type="entry name" value="INTEGRASE"/>
    <property type="match status" value="1"/>
</dbReference>
<dbReference type="InterPro" id="IPR012337">
    <property type="entry name" value="RNaseH-like_sf"/>
</dbReference>